<accession>A0A2H1VGA2</accession>
<sequence>MSAPSVCHIATTATGHSAGTTSVHFASKTSGFSSGPVSSTVYCPPLYSRISCSNRMLLMACLIMLCVRSSCFRRDIAMYSPKLSHSSFFRDSSDFFNSFRVSTSLSSRESWSVGSFRFMGCASLALVYGLGRPRLLGCAGGEGGEGAEAGEGGVCSCTAVSLYVSDVLGSSLIMTCSCSSIGSSSSSSPAASASASSSSLLSDDSPDFDSGFEEACER</sequence>
<dbReference type="AlphaFoldDB" id="A0A2H1VGA2"/>
<proteinExistence type="predicted"/>
<dbReference type="EMBL" id="ODYU01002417">
    <property type="protein sequence ID" value="SOQ39869.1"/>
    <property type="molecule type" value="Genomic_DNA"/>
</dbReference>
<protein>
    <submittedName>
        <fullName evidence="2">SFRICE_008633</fullName>
    </submittedName>
</protein>
<reference evidence="2" key="1">
    <citation type="submission" date="2016-07" db="EMBL/GenBank/DDBJ databases">
        <authorList>
            <person name="Bretaudeau A."/>
        </authorList>
    </citation>
    <scope>NUCLEOTIDE SEQUENCE</scope>
    <source>
        <strain evidence="2">Rice</strain>
        <tissue evidence="2">Whole body</tissue>
    </source>
</reference>
<feature type="compositionally biased region" description="Acidic residues" evidence="1">
    <location>
        <begin position="204"/>
        <end position="218"/>
    </location>
</feature>
<evidence type="ECO:0000256" key="1">
    <source>
        <dbReference type="SAM" id="MobiDB-lite"/>
    </source>
</evidence>
<feature type="region of interest" description="Disordered" evidence="1">
    <location>
        <begin position="181"/>
        <end position="218"/>
    </location>
</feature>
<organism evidence="2">
    <name type="scientific">Spodoptera frugiperda</name>
    <name type="common">Fall armyworm</name>
    <dbReference type="NCBI Taxonomy" id="7108"/>
    <lineage>
        <taxon>Eukaryota</taxon>
        <taxon>Metazoa</taxon>
        <taxon>Ecdysozoa</taxon>
        <taxon>Arthropoda</taxon>
        <taxon>Hexapoda</taxon>
        <taxon>Insecta</taxon>
        <taxon>Pterygota</taxon>
        <taxon>Neoptera</taxon>
        <taxon>Endopterygota</taxon>
        <taxon>Lepidoptera</taxon>
        <taxon>Glossata</taxon>
        <taxon>Ditrysia</taxon>
        <taxon>Noctuoidea</taxon>
        <taxon>Noctuidae</taxon>
        <taxon>Amphipyrinae</taxon>
        <taxon>Spodoptera</taxon>
    </lineage>
</organism>
<name>A0A2H1VGA2_SPOFR</name>
<feature type="compositionally biased region" description="Low complexity" evidence="1">
    <location>
        <begin position="181"/>
        <end position="203"/>
    </location>
</feature>
<evidence type="ECO:0000313" key="2">
    <source>
        <dbReference type="EMBL" id="SOQ39869.1"/>
    </source>
</evidence>
<gene>
    <name evidence="2" type="ORF">SFRICE_008633</name>
</gene>